<dbReference type="InterPro" id="IPR000834">
    <property type="entry name" value="Peptidase_M14"/>
</dbReference>
<keyword evidence="5" id="KW-0479">Metal-binding</keyword>
<keyword evidence="8" id="KW-0862">Zinc</keyword>
<dbReference type="PRINTS" id="PR00765">
    <property type="entry name" value="CRBOXYPTASEA"/>
</dbReference>
<keyword evidence="7" id="KW-0378">Hydrolase</keyword>
<evidence type="ECO:0000256" key="11">
    <source>
        <dbReference type="PROSITE-ProRule" id="PRU01379"/>
    </source>
</evidence>
<evidence type="ECO:0000256" key="5">
    <source>
        <dbReference type="ARBA" id="ARBA00022723"/>
    </source>
</evidence>
<evidence type="ECO:0000256" key="8">
    <source>
        <dbReference type="ARBA" id="ARBA00022833"/>
    </source>
</evidence>
<sequence>MIELFESAKTGEVDFWHAPSVVNNTVDVMISPSYASKFEKFLKEHGYPFHIAIQDLKKNAFFSVFHYYNEQKCQIAQAIPDLAKVVDIGLSSEGRSIIGIKFGEDKPYKKVVVIDAGIHAREWAAIHTGIYFINMIVNNRQDDPKIVSYLDNLVIYIFPVLNPDGYEYSRSNMTDPRARMWRKSRSAKACAFDGTSNGCCRGVDLNRNFDFHFAGRLNRILLVKVSYPLAFSNLLLSLKGRLQGYITLHTYSQLWIYSYSHRRLAYAHDIDETKRIAKKAVDELQKMYGTKYRYGTGPEIIYPFSGGSTDWAKETLKVKYSYTIELRPNYQDWNGFVLDKDQLIPTAKETWAGVSVVLDEILKQYKTNRCTFTFYECI</sequence>
<evidence type="ECO:0000256" key="3">
    <source>
        <dbReference type="ARBA" id="ARBA00022645"/>
    </source>
</evidence>
<dbReference type="Pfam" id="PF02244">
    <property type="entry name" value="Propep_M14"/>
    <property type="match status" value="1"/>
</dbReference>
<evidence type="ECO:0000256" key="1">
    <source>
        <dbReference type="ARBA" id="ARBA00001947"/>
    </source>
</evidence>
<organism evidence="13 14">
    <name type="scientific">Angiostrongylus cantonensis</name>
    <name type="common">Rat lungworm</name>
    <dbReference type="NCBI Taxonomy" id="6313"/>
    <lineage>
        <taxon>Eukaryota</taxon>
        <taxon>Metazoa</taxon>
        <taxon>Ecdysozoa</taxon>
        <taxon>Nematoda</taxon>
        <taxon>Chromadorea</taxon>
        <taxon>Rhabditida</taxon>
        <taxon>Rhabditina</taxon>
        <taxon>Rhabditomorpha</taxon>
        <taxon>Strongyloidea</taxon>
        <taxon>Metastrongylidae</taxon>
        <taxon>Angiostrongylus</taxon>
    </lineage>
</organism>
<dbReference type="GO" id="GO:0004181">
    <property type="term" value="F:metallocarboxypeptidase activity"/>
    <property type="evidence" value="ECO:0007669"/>
    <property type="project" value="InterPro"/>
</dbReference>
<dbReference type="GO" id="GO:0006508">
    <property type="term" value="P:proteolysis"/>
    <property type="evidence" value="ECO:0007669"/>
    <property type="project" value="UniProtKB-KW"/>
</dbReference>
<dbReference type="SUPFAM" id="SSF53187">
    <property type="entry name" value="Zn-dependent exopeptidases"/>
    <property type="match status" value="1"/>
</dbReference>
<dbReference type="WBParaSite" id="ACAC_0000179301-mRNA-1">
    <property type="protein sequence ID" value="ACAC_0000179301-mRNA-1"/>
    <property type="gene ID" value="ACAC_0000179301"/>
</dbReference>
<dbReference type="PROSITE" id="PS52035">
    <property type="entry name" value="PEPTIDASE_M14"/>
    <property type="match status" value="1"/>
</dbReference>
<keyword evidence="9" id="KW-0482">Metalloprotease</keyword>
<name>A0A0K0CWH0_ANGCA</name>
<dbReference type="FunFam" id="3.40.630.10:FF:000084">
    <property type="entry name" value="Carboxypeptidase B2"/>
    <property type="match status" value="1"/>
</dbReference>
<comment type="cofactor">
    <cofactor evidence="1">
        <name>Zn(2+)</name>
        <dbReference type="ChEBI" id="CHEBI:29105"/>
    </cofactor>
</comment>
<proteinExistence type="inferred from homology"/>
<dbReference type="InterPro" id="IPR003146">
    <property type="entry name" value="M14A_act_pep"/>
</dbReference>
<dbReference type="GO" id="GO:0005615">
    <property type="term" value="C:extracellular space"/>
    <property type="evidence" value="ECO:0007669"/>
    <property type="project" value="TreeGrafter"/>
</dbReference>
<dbReference type="PANTHER" id="PTHR11705">
    <property type="entry name" value="PROTEASE FAMILY M14 CARBOXYPEPTIDASE A,B"/>
    <property type="match status" value="1"/>
</dbReference>
<evidence type="ECO:0000259" key="12">
    <source>
        <dbReference type="PROSITE" id="PS52035"/>
    </source>
</evidence>
<feature type="domain" description="Peptidase M14" evidence="12">
    <location>
        <begin position="58"/>
        <end position="361"/>
    </location>
</feature>
<evidence type="ECO:0000313" key="13">
    <source>
        <dbReference type="Proteomes" id="UP000035642"/>
    </source>
</evidence>
<dbReference type="Gene3D" id="3.30.70.340">
    <property type="entry name" value="Metallocarboxypeptidase-like"/>
    <property type="match status" value="1"/>
</dbReference>
<evidence type="ECO:0000256" key="10">
    <source>
        <dbReference type="ARBA" id="ARBA00023157"/>
    </source>
</evidence>
<evidence type="ECO:0000256" key="6">
    <source>
        <dbReference type="ARBA" id="ARBA00022729"/>
    </source>
</evidence>
<evidence type="ECO:0000256" key="2">
    <source>
        <dbReference type="ARBA" id="ARBA00005988"/>
    </source>
</evidence>
<dbReference type="SMART" id="SM00631">
    <property type="entry name" value="Zn_pept"/>
    <property type="match status" value="1"/>
</dbReference>
<dbReference type="InterPro" id="IPR036990">
    <property type="entry name" value="M14A-like_propep"/>
</dbReference>
<evidence type="ECO:0000313" key="14">
    <source>
        <dbReference type="WBParaSite" id="ACAC_0000179301-mRNA-1"/>
    </source>
</evidence>
<comment type="similarity">
    <text evidence="2 11">Belongs to the peptidase M14 family.</text>
</comment>
<dbReference type="Pfam" id="PF00246">
    <property type="entry name" value="Peptidase_M14"/>
    <property type="match status" value="1"/>
</dbReference>
<dbReference type="SUPFAM" id="SSF54897">
    <property type="entry name" value="Protease propeptides/inhibitors"/>
    <property type="match status" value="1"/>
</dbReference>
<dbReference type="Gene3D" id="3.40.630.10">
    <property type="entry name" value="Zn peptidases"/>
    <property type="match status" value="1"/>
</dbReference>
<dbReference type="Proteomes" id="UP000035642">
    <property type="component" value="Unassembled WGS sequence"/>
</dbReference>
<keyword evidence="13" id="KW-1185">Reference proteome</keyword>
<evidence type="ECO:0000256" key="4">
    <source>
        <dbReference type="ARBA" id="ARBA00022670"/>
    </source>
</evidence>
<evidence type="ECO:0000256" key="9">
    <source>
        <dbReference type="ARBA" id="ARBA00023049"/>
    </source>
</evidence>
<protein>
    <submittedName>
        <fullName evidence="14">Peptidase_M14 domain-containing protein</fullName>
    </submittedName>
</protein>
<dbReference type="PANTHER" id="PTHR11705:SF131">
    <property type="entry name" value="SHKT DOMAIN-CONTAINING PROTEIN"/>
    <property type="match status" value="1"/>
</dbReference>
<keyword evidence="10" id="KW-1015">Disulfide bond</keyword>
<keyword evidence="6" id="KW-0732">Signal</keyword>
<accession>A0A0K0CWH0</accession>
<dbReference type="STRING" id="6313.A0A0K0CWH0"/>
<evidence type="ECO:0000256" key="7">
    <source>
        <dbReference type="ARBA" id="ARBA00022801"/>
    </source>
</evidence>
<keyword evidence="3" id="KW-0121">Carboxypeptidase</keyword>
<keyword evidence="4" id="KW-0645">Protease</keyword>
<dbReference type="GO" id="GO:0008270">
    <property type="term" value="F:zinc ion binding"/>
    <property type="evidence" value="ECO:0007669"/>
    <property type="project" value="InterPro"/>
</dbReference>
<dbReference type="AlphaFoldDB" id="A0A0K0CWH0"/>
<reference evidence="14" key="2">
    <citation type="submission" date="2016-04" db="UniProtKB">
        <authorList>
            <consortium name="WormBaseParasite"/>
        </authorList>
    </citation>
    <scope>IDENTIFICATION</scope>
</reference>
<reference evidence="13" key="1">
    <citation type="submission" date="2012-09" db="EMBL/GenBank/DDBJ databases">
        <authorList>
            <person name="Martin A.A."/>
        </authorList>
    </citation>
    <scope>NUCLEOTIDE SEQUENCE</scope>
</reference>
<feature type="active site" description="Proton donor/acceptor" evidence="11">
    <location>
        <position position="325"/>
    </location>
</feature>